<keyword evidence="1" id="KW-1133">Transmembrane helix</keyword>
<evidence type="ECO:0000313" key="3">
    <source>
        <dbReference type="EMBL" id="CAA9255924.1"/>
    </source>
</evidence>
<proteinExistence type="predicted"/>
<dbReference type="InterPro" id="IPR013693">
    <property type="entry name" value="SpoIID/LytB_N"/>
</dbReference>
<protein>
    <submittedName>
        <fullName evidence="3">SpoIID</fullName>
    </submittedName>
</protein>
<feature type="transmembrane region" description="Helical" evidence="1">
    <location>
        <begin position="310"/>
        <end position="329"/>
    </location>
</feature>
<dbReference type="InterPro" id="IPR013486">
    <property type="entry name" value="SpoIID/LytB"/>
</dbReference>
<name>A0A6J4IQ39_9ACTN</name>
<gene>
    <name evidence="3" type="ORF">AVDCRST_MAG10-2507</name>
</gene>
<dbReference type="Pfam" id="PF08486">
    <property type="entry name" value="SpoIID"/>
    <property type="match status" value="1"/>
</dbReference>
<keyword evidence="1" id="KW-0472">Membrane</keyword>
<dbReference type="EMBL" id="CADCTB010000152">
    <property type="protein sequence ID" value="CAA9255924.1"/>
    <property type="molecule type" value="Genomic_DNA"/>
</dbReference>
<dbReference type="AlphaFoldDB" id="A0A6J4IQ39"/>
<accession>A0A6J4IQ39</accession>
<evidence type="ECO:0000256" key="1">
    <source>
        <dbReference type="SAM" id="Phobius"/>
    </source>
</evidence>
<feature type="domain" description="Sporulation stage II protein D amidase enhancer LytB N-terminal" evidence="2">
    <location>
        <begin position="62"/>
        <end position="155"/>
    </location>
</feature>
<dbReference type="NCBIfam" id="TIGR02669">
    <property type="entry name" value="SpoIID_LytB"/>
    <property type="match status" value="1"/>
</dbReference>
<reference evidence="3" key="1">
    <citation type="submission" date="2020-02" db="EMBL/GenBank/DDBJ databases">
        <authorList>
            <person name="Meier V. D."/>
        </authorList>
    </citation>
    <scope>NUCLEOTIDE SEQUENCE</scope>
    <source>
        <strain evidence="3">AVDCRST_MAG10</strain>
    </source>
</reference>
<keyword evidence="1" id="KW-0812">Transmembrane</keyword>
<sequence>MALSATVVAVSPGMAWGIDDGTAGQAWTAGVVRLEPLSGSAGLTVAGTGTFRGTIEVRRNGGGVAVVNELPLEDYVRGIDEVPPSWPAAALQAQAIAARTYAAHKVMSKEARWRAVGADICATPTCQVYRGLDAERRAQGYGWLPAVEATAGRALLSGGSPIMASYSSTANGPLAMSQNGALAMANEGRSAGEILESYYGLRPTPARGRLPGTIKVALVMSAASVRVSSGGAFRVVDGTGRELAASGTGDWRLAPAGDGVRVMPPDDYQPPSAPPMPVVATEVAVAAEPAAARRPARVVTASGPRPSPGLWGLVALALVVGAGTAAVRLPQRRAA</sequence>
<dbReference type="GO" id="GO:0030435">
    <property type="term" value="P:sporulation resulting in formation of a cellular spore"/>
    <property type="evidence" value="ECO:0007669"/>
    <property type="project" value="InterPro"/>
</dbReference>
<evidence type="ECO:0000259" key="2">
    <source>
        <dbReference type="Pfam" id="PF08486"/>
    </source>
</evidence>
<organism evidence="3">
    <name type="scientific">uncultured Acidimicrobiales bacterium</name>
    <dbReference type="NCBI Taxonomy" id="310071"/>
    <lineage>
        <taxon>Bacteria</taxon>
        <taxon>Bacillati</taxon>
        <taxon>Actinomycetota</taxon>
        <taxon>Acidimicrobiia</taxon>
        <taxon>Acidimicrobiales</taxon>
        <taxon>environmental samples</taxon>
    </lineage>
</organism>